<dbReference type="OrthoDB" id="3687641at2759"/>
<comment type="caution">
    <text evidence="3">The sequence shown here is derived from an EMBL/GenBank/DDBJ whole genome shotgun (WGS) entry which is preliminary data.</text>
</comment>
<feature type="transmembrane region" description="Helical" evidence="2">
    <location>
        <begin position="42"/>
        <end position="61"/>
    </location>
</feature>
<dbReference type="AlphaFoldDB" id="A0A139I5Y9"/>
<dbReference type="GO" id="GO:0043386">
    <property type="term" value="P:mycotoxin biosynthetic process"/>
    <property type="evidence" value="ECO:0007669"/>
    <property type="project" value="InterPro"/>
</dbReference>
<accession>A0A139I5Y9</accession>
<keyword evidence="2" id="KW-0812">Transmembrane</keyword>
<keyword evidence="2" id="KW-1133">Transmembrane helix</keyword>
<gene>
    <name evidence="3" type="ORF">AC579_3424</name>
</gene>
<reference evidence="3 4" key="1">
    <citation type="submission" date="2015-07" db="EMBL/GenBank/DDBJ databases">
        <title>Comparative genomics of the Sigatoka disease complex on banana suggests a link between parallel evolutionary changes in Pseudocercospora fijiensis and Pseudocercospora eumusae and increased virulence on the banana host.</title>
        <authorList>
            <person name="Chang T.-C."/>
            <person name="Salvucci A."/>
            <person name="Crous P.W."/>
            <person name="Stergiopoulos I."/>
        </authorList>
    </citation>
    <scope>NUCLEOTIDE SEQUENCE [LARGE SCALE GENOMIC DNA]</scope>
    <source>
        <strain evidence="3 4">CBS 116634</strain>
    </source>
</reference>
<proteinExistence type="inferred from homology"/>
<keyword evidence="2" id="KW-0472">Membrane</keyword>
<evidence type="ECO:0000313" key="4">
    <source>
        <dbReference type="Proteomes" id="UP000073492"/>
    </source>
</evidence>
<dbReference type="PANTHER" id="PTHR33365:SF14">
    <property type="entry name" value="TAT PATHWAY SIGNAL SEQUENCE"/>
    <property type="match status" value="1"/>
</dbReference>
<evidence type="ECO:0000256" key="1">
    <source>
        <dbReference type="ARBA" id="ARBA00035112"/>
    </source>
</evidence>
<protein>
    <recommendedName>
        <fullName evidence="5">Tat pathway signal sequence</fullName>
    </recommendedName>
</protein>
<dbReference type="Pfam" id="PF11807">
    <property type="entry name" value="UstYa"/>
    <property type="match status" value="1"/>
</dbReference>
<dbReference type="EMBL" id="LFZO01000282">
    <property type="protein sequence ID" value="KXT10173.1"/>
    <property type="molecule type" value="Genomic_DNA"/>
</dbReference>
<keyword evidence="4" id="KW-1185">Reference proteome</keyword>
<dbReference type="Proteomes" id="UP000073492">
    <property type="component" value="Unassembled WGS sequence"/>
</dbReference>
<dbReference type="PANTHER" id="PTHR33365">
    <property type="entry name" value="YALI0B05434P"/>
    <property type="match status" value="1"/>
</dbReference>
<dbReference type="InterPro" id="IPR021765">
    <property type="entry name" value="UstYa-like"/>
</dbReference>
<dbReference type="STRING" id="113226.A0A139I5Y9"/>
<organism evidence="3 4">
    <name type="scientific">Pseudocercospora musae</name>
    <dbReference type="NCBI Taxonomy" id="113226"/>
    <lineage>
        <taxon>Eukaryota</taxon>
        <taxon>Fungi</taxon>
        <taxon>Dikarya</taxon>
        <taxon>Ascomycota</taxon>
        <taxon>Pezizomycotina</taxon>
        <taxon>Dothideomycetes</taxon>
        <taxon>Dothideomycetidae</taxon>
        <taxon>Mycosphaerellales</taxon>
        <taxon>Mycosphaerellaceae</taxon>
        <taxon>Pseudocercospora</taxon>
    </lineage>
</organism>
<name>A0A139I5Y9_9PEZI</name>
<evidence type="ECO:0000256" key="2">
    <source>
        <dbReference type="SAM" id="Phobius"/>
    </source>
</evidence>
<evidence type="ECO:0000313" key="3">
    <source>
        <dbReference type="EMBL" id="KXT10173.1"/>
    </source>
</evidence>
<sequence length="315" mass="36495">MKMLYQEEPKYALLSQSSAPGRESEGPIALEYVPSRQCHRGHGVWVSWTPWIMSIIVAVLLPSPLMNIRRSPVDLIAELNTFSPIYQDINLHLDPTVPDGSLWDNATNIWRQDPSPEVDAAWHGISMSNPILLSREDIFKLGKSVKGSVQWPYSSEELYVGKMNGFHLLHCLNAIRQTVFSEYYWRVKKFVYARDISADVLDRPNGTTHPGHMPHVRHCIDVLRQELMCTFSLDVHTFTWVEHYSTPMADFMLQRQCRRWDDIVRWKELHQMSDEDNERVDRLQKPHGVFENILPEGAAELLGKTAEWLKHSHVD</sequence>
<comment type="similarity">
    <text evidence="1">Belongs to the ustYa family.</text>
</comment>
<evidence type="ECO:0008006" key="5">
    <source>
        <dbReference type="Google" id="ProtNLM"/>
    </source>
</evidence>